<gene>
    <name evidence="8" type="primary">SNRPD2</name>
    <name evidence="9" type="ORF">FD754_012081</name>
</gene>
<proteinExistence type="inferred from homology"/>
<reference evidence="9 10" key="1">
    <citation type="submission" date="2019-06" db="EMBL/GenBank/DDBJ databases">
        <title>Discovery of a novel chromosome fission-fusion reversal in muntjac.</title>
        <authorList>
            <person name="Mudd A.B."/>
            <person name="Bredeson J.V."/>
            <person name="Baum R."/>
            <person name="Hockemeyer D."/>
            <person name="Rokhsar D.S."/>
        </authorList>
    </citation>
    <scope>NUCLEOTIDE SEQUENCE [LARGE SCALE GENOMIC DNA]</scope>
    <source>
        <strain evidence="9">UTSW_UCB_Mm</strain>
        <tissue evidence="9">Fibroblast cell line</tissue>
    </source>
</reference>
<evidence type="ECO:0000256" key="4">
    <source>
        <dbReference type="ARBA" id="ARBA00022664"/>
    </source>
</evidence>
<dbReference type="PANTHER" id="PTHR12777">
    <property type="entry name" value="SMALL NUCLEAR RIBONUCLEOPROTEIN SM D2"/>
    <property type="match status" value="1"/>
</dbReference>
<accession>A0A5N3VDR6</accession>
<dbReference type="GO" id="GO:0008380">
    <property type="term" value="P:RNA splicing"/>
    <property type="evidence" value="ECO:0007669"/>
    <property type="project" value="UniProtKB-KW"/>
</dbReference>
<feature type="non-terminal residue" evidence="9">
    <location>
        <position position="1"/>
    </location>
</feature>
<keyword evidence="4 8" id="KW-0507">mRNA processing</keyword>
<dbReference type="Proteomes" id="UP000326458">
    <property type="component" value="Unassembled WGS sequence"/>
</dbReference>
<evidence type="ECO:0000256" key="7">
    <source>
        <dbReference type="ARBA" id="ARBA00023274"/>
    </source>
</evidence>
<name>A0A5N3VDR6_MUNMU</name>
<comment type="caution">
    <text evidence="9">The sequence shown here is derived from an EMBL/GenBank/DDBJ whole genome shotgun (WGS) entry which is preliminary data.</text>
</comment>
<comment type="function">
    <text evidence="8">Plays a role in pre-mRNA splicing as a core component of the spliceosomal U1, U2, U4 and U5 small nuclear ribonucleoproteins (snRNPs), the building blocks of the spliceosome. Component of both the pre-catalytic spliceosome B complex and activated spliceosome C complexes. As a component of the minor spliceosome, involved in the splicing of U12-type introns in pre-mRNAs.</text>
</comment>
<organism evidence="9 10">
    <name type="scientific">Muntiacus muntjak</name>
    <name type="common">Barking deer</name>
    <name type="synonym">Indian muntjac</name>
    <dbReference type="NCBI Taxonomy" id="9888"/>
    <lineage>
        <taxon>Eukaryota</taxon>
        <taxon>Metazoa</taxon>
        <taxon>Chordata</taxon>
        <taxon>Craniata</taxon>
        <taxon>Vertebrata</taxon>
        <taxon>Euteleostomi</taxon>
        <taxon>Mammalia</taxon>
        <taxon>Eutheria</taxon>
        <taxon>Laurasiatheria</taxon>
        <taxon>Artiodactyla</taxon>
        <taxon>Ruminantia</taxon>
        <taxon>Pecora</taxon>
        <taxon>Cervidae</taxon>
        <taxon>Muntiacinae</taxon>
        <taxon>Muntiacus</taxon>
    </lineage>
</organism>
<evidence type="ECO:0000256" key="6">
    <source>
        <dbReference type="ARBA" id="ARBA00023242"/>
    </source>
</evidence>
<dbReference type="InterPro" id="IPR027248">
    <property type="entry name" value="Sm_D2"/>
</dbReference>
<comment type="similarity">
    <text evidence="2 8">Belongs to the snRNP core protein family.</text>
</comment>
<keyword evidence="6 8" id="KW-0539">Nucleus</keyword>
<keyword evidence="10" id="KW-1185">Reference proteome</keyword>
<sequence>SLLNKPWRQMTLEELQEWEEEELNVGPLSMLTKLVKNSTQGLINCRNNRTLLGWGMWTQVPKSGKKSQPVNKDHCISKMLLCKDSVTLVSQNPLIAFK</sequence>
<evidence type="ECO:0000313" key="10">
    <source>
        <dbReference type="Proteomes" id="UP000326458"/>
    </source>
</evidence>
<dbReference type="EMBL" id="VCEA01000002">
    <property type="protein sequence ID" value="KAB0347224.1"/>
    <property type="molecule type" value="Genomic_DNA"/>
</dbReference>
<keyword evidence="5 8" id="KW-0508">mRNA splicing</keyword>
<dbReference type="Gene3D" id="2.30.30.100">
    <property type="match status" value="2"/>
</dbReference>
<keyword evidence="7 8" id="KW-0687">Ribonucleoprotein</keyword>
<keyword evidence="3 8" id="KW-0963">Cytoplasm</keyword>
<evidence type="ECO:0000256" key="8">
    <source>
        <dbReference type="RuleBase" id="RU365051"/>
    </source>
</evidence>
<dbReference type="GO" id="GO:0030532">
    <property type="term" value="C:small nuclear ribonucleoprotein complex"/>
    <property type="evidence" value="ECO:0007669"/>
    <property type="project" value="InterPro"/>
</dbReference>
<evidence type="ECO:0000313" key="9">
    <source>
        <dbReference type="EMBL" id="KAB0347224.1"/>
    </source>
</evidence>
<dbReference type="AlphaFoldDB" id="A0A5N3VDR6"/>
<evidence type="ECO:0000256" key="5">
    <source>
        <dbReference type="ARBA" id="ARBA00023187"/>
    </source>
</evidence>
<protein>
    <recommendedName>
        <fullName evidence="8">Small nuclear ribonucleoprotein Sm D2</fullName>
        <shortName evidence="8">Sm-D2</shortName>
    </recommendedName>
    <alternativeName>
        <fullName evidence="8">snRNP core protein D2</fullName>
    </alternativeName>
</protein>
<evidence type="ECO:0000256" key="2">
    <source>
        <dbReference type="ARBA" id="ARBA00008146"/>
    </source>
</evidence>
<dbReference type="GO" id="GO:0006397">
    <property type="term" value="P:mRNA processing"/>
    <property type="evidence" value="ECO:0007669"/>
    <property type="project" value="UniProtKB-KW"/>
</dbReference>
<dbReference type="GO" id="GO:0005829">
    <property type="term" value="C:cytosol"/>
    <property type="evidence" value="ECO:0007669"/>
    <property type="project" value="UniProtKB-SubCell"/>
</dbReference>
<evidence type="ECO:0000256" key="1">
    <source>
        <dbReference type="ARBA" id="ARBA00004123"/>
    </source>
</evidence>
<comment type="subcellular location">
    <subcellularLocation>
        <location evidence="8">Cytoplasm</location>
        <location evidence="8">Cytosol</location>
    </subcellularLocation>
    <subcellularLocation>
        <location evidence="1 8">Nucleus</location>
    </subcellularLocation>
    <text evidence="8">SMN-mediated assembly into core snRNPs occurs in the cytosol before SMN-mediated transport to the nucleus to be included in spliceosomes.</text>
</comment>
<evidence type="ECO:0000256" key="3">
    <source>
        <dbReference type="ARBA" id="ARBA00022490"/>
    </source>
</evidence>